<comment type="caution">
    <text evidence="2">The sequence shown here is derived from an EMBL/GenBank/DDBJ whole genome shotgun (WGS) entry which is preliminary data.</text>
</comment>
<dbReference type="EMBL" id="JAVRQU010000005">
    <property type="protein sequence ID" value="KAK5702948.1"/>
    <property type="molecule type" value="Genomic_DNA"/>
</dbReference>
<name>A0AAN8A420_9PEZI</name>
<proteinExistence type="predicted"/>
<reference evidence="2" key="1">
    <citation type="submission" date="2023-08" db="EMBL/GenBank/DDBJ databases">
        <title>Black Yeasts Isolated from many extreme environments.</title>
        <authorList>
            <person name="Coleine C."/>
            <person name="Stajich J.E."/>
            <person name="Selbmann L."/>
        </authorList>
    </citation>
    <scope>NUCLEOTIDE SEQUENCE</scope>
    <source>
        <strain evidence="2">CCFEE 5810</strain>
    </source>
</reference>
<evidence type="ECO:0000256" key="1">
    <source>
        <dbReference type="SAM" id="Coils"/>
    </source>
</evidence>
<dbReference type="AlphaFoldDB" id="A0AAN8A420"/>
<organism evidence="2 3">
    <name type="scientific">Elasticomyces elasticus</name>
    <dbReference type="NCBI Taxonomy" id="574655"/>
    <lineage>
        <taxon>Eukaryota</taxon>
        <taxon>Fungi</taxon>
        <taxon>Dikarya</taxon>
        <taxon>Ascomycota</taxon>
        <taxon>Pezizomycotina</taxon>
        <taxon>Dothideomycetes</taxon>
        <taxon>Dothideomycetidae</taxon>
        <taxon>Mycosphaerellales</taxon>
        <taxon>Teratosphaeriaceae</taxon>
        <taxon>Elasticomyces</taxon>
    </lineage>
</organism>
<evidence type="ECO:0000313" key="3">
    <source>
        <dbReference type="Proteomes" id="UP001310594"/>
    </source>
</evidence>
<evidence type="ECO:0000313" key="2">
    <source>
        <dbReference type="EMBL" id="KAK5702948.1"/>
    </source>
</evidence>
<gene>
    <name evidence="2" type="ORF">LTR97_003894</name>
</gene>
<dbReference type="Proteomes" id="UP001310594">
    <property type="component" value="Unassembled WGS sequence"/>
</dbReference>
<accession>A0AAN8A420</accession>
<protein>
    <submittedName>
        <fullName evidence="2">Uncharacterized protein</fullName>
    </submittedName>
</protein>
<feature type="coiled-coil region" evidence="1">
    <location>
        <begin position="46"/>
        <end position="99"/>
    </location>
</feature>
<keyword evidence="1" id="KW-0175">Coiled coil</keyword>
<sequence>MVDEVAGDYFGRWANAEREVFELKNKLAKQQDIIAKADHDATSAEITLLKNESAMKKKQIEDLESSSLRAKDTSRALEVEKLVAEINGLKLELAGERAKQQEVTEVPGSEVDSEDGCAAVLTSASSILGQTVDDRERIKQGVTTQHSKEAAVADPSTGHLKHREQSVEKMSVFSLSDAEVQMSRVLEDYATAIEGVADLLDNPKCDLSVESVIPELIRIDDKYLALLHALPDPPARDLKMDGTLENQIDEAIERLKPSTRVFKANQRTTRSDAREDGLKHYMARIEHAMSSHYDLENKPGMKPAVARFLEKYEVALRA</sequence>